<dbReference type="Gene3D" id="3.40.309.10">
    <property type="entry name" value="Aldehyde Dehydrogenase, Chain A, domain 2"/>
    <property type="match status" value="1"/>
</dbReference>
<dbReference type="CDD" id="cd07139">
    <property type="entry name" value="ALDH_AldA-Rv0768"/>
    <property type="match status" value="1"/>
</dbReference>
<comment type="caution">
    <text evidence="6">The sequence shown here is derived from an EMBL/GenBank/DDBJ whole genome shotgun (WGS) entry which is preliminary data.</text>
</comment>
<accession>A0ABW7W946</accession>
<keyword evidence="2 4" id="KW-0560">Oxidoreductase</keyword>
<evidence type="ECO:0000256" key="2">
    <source>
        <dbReference type="ARBA" id="ARBA00023002"/>
    </source>
</evidence>
<dbReference type="Pfam" id="PF00171">
    <property type="entry name" value="Aldedh"/>
    <property type="match status" value="1"/>
</dbReference>
<evidence type="ECO:0000313" key="6">
    <source>
        <dbReference type="EMBL" id="MFI2319506.1"/>
    </source>
</evidence>
<reference evidence="6 7" key="1">
    <citation type="submission" date="2024-10" db="EMBL/GenBank/DDBJ databases">
        <title>The Natural Products Discovery Center: Release of the First 8490 Sequenced Strains for Exploring Actinobacteria Biosynthetic Diversity.</title>
        <authorList>
            <person name="Kalkreuter E."/>
            <person name="Kautsar S.A."/>
            <person name="Yang D."/>
            <person name="Bader C.D."/>
            <person name="Teijaro C.N."/>
            <person name="Fluegel L."/>
            <person name="Davis C.M."/>
            <person name="Simpson J.R."/>
            <person name="Lauterbach L."/>
            <person name="Steele A.D."/>
            <person name="Gui C."/>
            <person name="Meng S."/>
            <person name="Li G."/>
            <person name="Viehrig K."/>
            <person name="Ye F."/>
            <person name="Su P."/>
            <person name="Kiefer A.F."/>
            <person name="Nichols A."/>
            <person name="Cepeda A.J."/>
            <person name="Yan W."/>
            <person name="Fan B."/>
            <person name="Jiang Y."/>
            <person name="Adhikari A."/>
            <person name="Zheng C.-J."/>
            <person name="Schuster L."/>
            <person name="Cowan T.M."/>
            <person name="Smanski M.J."/>
            <person name="Chevrette M.G."/>
            <person name="De Carvalho L.P.S."/>
            <person name="Shen B."/>
        </authorList>
    </citation>
    <scope>NUCLEOTIDE SEQUENCE [LARGE SCALE GENOMIC DNA]</scope>
    <source>
        <strain evidence="6 7">NPDC019626</strain>
    </source>
</reference>
<dbReference type="InterPro" id="IPR016161">
    <property type="entry name" value="Ald_DH/histidinol_DH"/>
</dbReference>
<comment type="similarity">
    <text evidence="1 4">Belongs to the aldehyde dehydrogenase family.</text>
</comment>
<dbReference type="InterPro" id="IPR016163">
    <property type="entry name" value="Ald_DH_C"/>
</dbReference>
<organism evidence="6 7">
    <name type="scientific">Nocardia beijingensis</name>
    <dbReference type="NCBI Taxonomy" id="95162"/>
    <lineage>
        <taxon>Bacteria</taxon>
        <taxon>Bacillati</taxon>
        <taxon>Actinomycetota</taxon>
        <taxon>Actinomycetes</taxon>
        <taxon>Mycobacteriales</taxon>
        <taxon>Nocardiaceae</taxon>
        <taxon>Nocardia</taxon>
    </lineage>
</organism>
<feature type="active site" evidence="3">
    <location>
        <position position="261"/>
    </location>
</feature>
<dbReference type="RefSeq" id="WP_396945716.1">
    <property type="nucleotide sequence ID" value="NZ_JBIRXV010000001.1"/>
</dbReference>
<evidence type="ECO:0000256" key="4">
    <source>
        <dbReference type="RuleBase" id="RU003345"/>
    </source>
</evidence>
<dbReference type="PROSITE" id="PS00687">
    <property type="entry name" value="ALDEHYDE_DEHYDR_GLU"/>
    <property type="match status" value="1"/>
</dbReference>
<evidence type="ECO:0000256" key="3">
    <source>
        <dbReference type="PROSITE-ProRule" id="PRU10007"/>
    </source>
</evidence>
<sequence length="499" mass="52061">MTKSVEIGVLPAHPEASYIDGRWVPVSSPQTFDVLNCGTEEVVTTVGAASAHDVDAAVAAARGAFDSGPWPRLSPTERAGYLRAIAAELNRRGDDFARLWSIESGIVYSLAKTRLPLFLSGAFNAYADLAETFTFREEHTPMAGGAGLLIREPVGVVAAIVPWNGPAGLMAYKCAPALLAGCTVVLKPPQEAPTSAYLFAEICDAVGLPPGVLNVVTADRRVSESLVRHPGVDKVTFTGSTAAGRAIGAICADRMARCTLELGGKSPALVLDDYDIGAAAKTLAGGISYLSGQVCHSLTRVIVSEHRHDELAEALGAAMSAVKVGDPFDETVQMGPLASARQRERVEYYIAAGTAGGARLVTGGGRPPGLDRGFFVEPTVFANVDNSSVIATEEIFGPVLAVVPAENEDHAVALANDNPYGLNAAVFTTDSDRAYRVARSLRTGTVGHNGPRTDFSIAFGGFKMSGIGREGGSEGLLPFLETKTLVLDSAPSDTAGFGN</sequence>
<gene>
    <name evidence="6" type="ORF">ACH47G_03390</name>
</gene>
<name>A0ABW7W946_9NOCA</name>
<feature type="domain" description="Aldehyde dehydrogenase" evidence="5">
    <location>
        <begin position="23"/>
        <end position="484"/>
    </location>
</feature>
<dbReference type="InterPro" id="IPR029510">
    <property type="entry name" value="Ald_DH_CS_GLU"/>
</dbReference>
<proteinExistence type="inferred from homology"/>
<dbReference type="PANTHER" id="PTHR42804">
    <property type="entry name" value="ALDEHYDE DEHYDROGENASE"/>
    <property type="match status" value="1"/>
</dbReference>
<dbReference type="InterPro" id="IPR015590">
    <property type="entry name" value="Aldehyde_DH_dom"/>
</dbReference>
<dbReference type="EMBL" id="JBIRXV010000001">
    <property type="protein sequence ID" value="MFI2319506.1"/>
    <property type="molecule type" value="Genomic_DNA"/>
</dbReference>
<dbReference type="PANTHER" id="PTHR42804:SF1">
    <property type="entry name" value="ALDEHYDE DEHYDROGENASE-RELATED"/>
    <property type="match status" value="1"/>
</dbReference>
<dbReference type="Gene3D" id="3.40.605.10">
    <property type="entry name" value="Aldehyde Dehydrogenase, Chain A, domain 1"/>
    <property type="match status" value="1"/>
</dbReference>
<evidence type="ECO:0000313" key="7">
    <source>
        <dbReference type="Proteomes" id="UP001611450"/>
    </source>
</evidence>
<keyword evidence="7" id="KW-1185">Reference proteome</keyword>
<dbReference type="Proteomes" id="UP001611450">
    <property type="component" value="Unassembled WGS sequence"/>
</dbReference>
<dbReference type="InterPro" id="IPR016162">
    <property type="entry name" value="Ald_DH_N"/>
</dbReference>
<dbReference type="SUPFAM" id="SSF53720">
    <property type="entry name" value="ALDH-like"/>
    <property type="match status" value="1"/>
</dbReference>
<protein>
    <submittedName>
        <fullName evidence="6">Aldehyde dehydrogenase</fullName>
    </submittedName>
</protein>
<evidence type="ECO:0000256" key="1">
    <source>
        <dbReference type="ARBA" id="ARBA00009986"/>
    </source>
</evidence>
<evidence type="ECO:0000259" key="5">
    <source>
        <dbReference type="Pfam" id="PF00171"/>
    </source>
</evidence>